<reference evidence="1 2" key="1">
    <citation type="journal article" date="2015" name="Phytopathology">
        <title>Genomes of Candidatus Liberibacter solanacearum haplotype A from New Zealand and the USA suggest significant genome plasticity in the species.</title>
        <authorList>
            <person name="Thompson S.M."/>
            <person name="Johnson C.P."/>
            <person name="Lu A.Y."/>
            <person name="Frampton R.A."/>
            <person name="Sullivan K.L."/>
            <person name="Fiers M.W."/>
            <person name="Crowhurst R.N."/>
            <person name="Pitman A.R."/>
            <person name="Scott I."/>
            <person name="Gudmestad N.C."/>
            <person name="Smith G.R."/>
        </authorList>
    </citation>
    <scope>NUCLEOTIDE SEQUENCE [LARGE SCALE GENOMIC DNA]</scope>
    <source>
        <strain evidence="1 2">LsoNZ1</strain>
    </source>
</reference>
<evidence type="ECO:0000313" key="2">
    <source>
        <dbReference type="Proteomes" id="UP000033731"/>
    </source>
</evidence>
<dbReference type="AlphaFoldDB" id="A0A0F4VL11"/>
<gene>
    <name evidence="1" type="ORF">DJ66_0685</name>
</gene>
<dbReference type="Proteomes" id="UP000033731">
    <property type="component" value="Unassembled WGS sequence"/>
</dbReference>
<organism evidence="1 2">
    <name type="scientific">Candidatus Liberibacter solanacearum</name>
    <dbReference type="NCBI Taxonomy" id="556287"/>
    <lineage>
        <taxon>Bacteria</taxon>
        <taxon>Pseudomonadati</taxon>
        <taxon>Pseudomonadota</taxon>
        <taxon>Alphaproteobacteria</taxon>
        <taxon>Hyphomicrobiales</taxon>
        <taxon>Rhizobiaceae</taxon>
        <taxon>Liberibacter</taxon>
    </lineage>
</organism>
<proteinExistence type="predicted"/>
<dbReference type="PATRIC" id="fig|556287.9.peg.711"/>
<comment type="caution">
    <text evidence="1">The sequence shown here is derived from an EMBL/GenBank/DDBJ whole genome shotgun (WGS) entry which is preliminary data.</text>
</comment>
<keyword evidence="2" id="KW-1185">Reference proteome</keyword>
<name>A0A0F4VL11_9HYPH</name>
<accession>A0A0F4VL11</accession>
<protein>
    <submittedName>
        <fullName evidence="1">Uncharacterized protein</fullName>
    </submittedName>
</protein>
<dbReference type="EMBL" id="JMTK01000002">
    <property type="protein sequence ID" value="KJZ81955.1"/>
    <property type="molecule type" value="Genomic_DNA"/>
</dbReference>
<sequence>MPLHANILKSFLANFTICNIEIRSFYQQKKFFYVIDKIIVILL</sequence>
<evidence type="ECO:0000313" key="1">
    <source>
        <dbReference type="EMBL" id="KJZ81955.1"/>
    </source>
</evidence>